<protein>
    <submittedName>
        <fullName evidence="11">PEP-utilizing family enzyme</fullName>
    </submittedName>
</protein>
<evidence type="ECO:0000256" key="5">
    <source>
        <dbReference type="ARBA" id="ARBA00022741"/>
    </source>
</evidence>
<comment type="similarity">
    <text evidence="2">Belongs to the PEP-utilizing enzyme family.</text>
</comment>
<dbReference type="GO" id="GO:0008986">
    <property type="term" value="F:pyruvate, water dikinase activity"/>
    <property type="evidence" value="ECO:0007669"/>
    <property type="project" value="InterPro"/>
</dbReference>
<dbReference type="InterPro" id="IPR036637">
    <property type="entry name" value="Phosphohistidine_dom_sf"/>
</dbReference>
<keyword evidence="7" id="KW-0067">ATP-binding</keyword>
<dbReference type="GO" id="GO:0046872">
    <property type="term" value="F:metal ion binding"/>
    <property type="evidence" value="ECO:0007669"/>
    <property type="project" value="UniProtKB-KW"/>
</dbReference>
<dbReference type="InterPro" id="IPR008279">
    <property type="entry name" value="PEP-util_enz_mobile_dom"/>
</dbReference>
<dbReference type="Gene3D" id="3.50.30.10">
    <property type="entry name" value="Phosphohistidine domain"/>
    <property type="match status" value="1"/>
</dbReference>
<keyword evidence="12" id="KW-1185">Reference proteome</keyword>
<comment type="caution">
    <text evidence="11">The sequence shown here is derived from an EMBL/GenBank/DDBJ whole genome shotgun (WGS) entry which is preliminary data.</text>
</comment>
<keyword evidence="4" id="KW-0479">Metal-binding</keyword>
<evidence type="ECO:0000256" key="2">
    <source>
        <dbReference type="ARBA" id="ARBA00007837"/>
    </source>
</evidence>
<dbReference type="EMBL" id="RBXR01000001">
    <property type="protein sequence ID" value="RKT67250.1"/>
    <property type="molecule type" value="Genomic_DNA"/>
</dbReference>
<dbReference type="SUPFAM" id="SSF51621">
    <property type="entry name" value="Phosphoenolpyruvate/pyruvate domain"/>
    <property type="match status" value="1"/>
</dbReference>
<sequence>MGPREVPGVLLVGTPATTVHGTCNRSGRAGDGSVLVVETLGPDLYDAIVTSTAVICARGGRTGHMQSLCRSRGIPVLRVAPEDLPDIDGEVTIRIDRHSVVLGTADTLATLPEPPAVTPDDLDSVCVVIAGATDIQSTNAITPRVEQVDTYFIREEFVCLSAGLSPLDALRSGEAEAERYGTAIAAELCTMVKELLPGQRLVMRLLDLRSDDAARITTGVEVADEPNPELGMHGARWLVEEPFYPHAFRALRTHVTERLGQDATLLSFAVPFINDPDEFLRLRRHLALPDDTPLSVFVETPAAVHHTGEFCAAGASEIFVGTKDLIQFYLAADRGNHLVASAYQTRHPAVLAGLRFAVESGLETGTPVHVFALGADLGHYREHLPTGHFMMCTAELQALAHNSHP</sequence>
<dbReference type="AlphaFoldDB" id="A0A495X028"/>
<keyword evidence="6" id="KW-0418">Kinase</keyword>
<dbReference type="Proteomes" id="UP000272729">
    <property type="component" value="Unassembled WGS sequence"/>
</dbReference>
<evidence type="ECO:0000256" key="7">
    <source>
        <dbReference type="ARBA" id="ARBA00022840"/>
    </source>
</evidence>
<evidence type="ECO:0000256" key="4">
    <source>
        <dbReference type="ARBA" id="ARBA00022723"/>
    </source>
</evidence>
<reference evidence="11 12" key="1">
    <citation type="submission" date="2018-10" db="EMBL/GenBank/DDBJ databases">
        <title>Sequencing the genomes of 1000 actinobacteria strains.</title>
        <authorList>
            <person name="Klenk H.-P."/>
        </authorList>
    </citation>
    <scope>NUCLEOTIDE SEQUENCE [LARGE SCALE GENOMIC DNA]</scope>
    <source>
        <strain evidence="11 12">DSM 43911</strain>
    </source>
</reference>
<evidence type="ECO:0000313" key="11">
    <source>
        <dbReference type="EMBL" id="RKT67250.1"/>
    </source>
</evidence>
<evidence type="ECO:0000256" key="3">
    <source>
        <dbReference type="ARBA" id="ARBA00022679"/>
    </source>
</evidence>
<dbReference type="InterPro" id="IPR015813">
    <property type="entry name" value="Pyrv/PenolPyrv_kinase-like_dom"/>
</dbReference>
<dbReference type="PANTHER" id="PTHR43030:SF1">
    <property type="entry name" value="PHOSPHOENOLPYRUVATE SYNTHASE"/>
    <property type="match status" value="1"/>
</dbReference>
<dbReference type="SUPFAM" id="SSF52009">
    <property type="entry name" value="Phosphohistidine domain"/>
    <property type="match status" value="1"/>
</dbReference>
<gene>
    <name evidence="11" type="ORF">DFJ66_0422</name>
</gene>
<organism evidence="11 12">
    <name type="scientific">Saccharothrix variisporea</name>
    <dbReference type="NCBI Taxonomy" id="543527"/>
    <lineage>
        <taxon>Bacteria</taxon>
        <taxon>Bacillati</taxon>
        <taxon>Actinomycetota</taxon>
        <taxon>Actinomycetes</taxon>
        <taxon>Pseudonocardiales</taxon>
        <taxon>Pseudonocardiaceae</taxon>
        <taxon>Saccharothrix</taxon>
    </lineage>
</organism>
<dbReference type="InterPro" id="IPR006319">
    <property type="entry name" value="PEP_synth"/>
</dbReference>
<name>A0A495X028_9PSEU</name>
<dbReference type="PANTHER" id="PTHR43030">
    <property type="entry name" value="PHOSPHOENOLPYRUVATE SYNTHASE"/>
    <property type="match status" value="1"/>
</dbReference>
<dbReference type="GO" id="GO:0005524">
    <property type="term" value="F:ATP binding"/>
    <property type="evidence" value="ECO:0007669"/>
    <property type="project" value="UniProtKB-KW"/>
</dbReference>
<evidence type="ECO:0000256" key="8">
    <source>
        <dbReference type="ARBA" id="ARBA00022842"/>
    </source>
</evidence>
<dbReference type="Pfam" id="PF00391">
    <property type="entry name" value="PEP-utilizers"/>
    <property type="match status" value="1"/>
</dbReference>
<feature type="domain" description="PEP-utilising enzyme mobile" evidence="9">
    <location>
        <begin position="31"/>
        <end position="84"/>
    </location>
</feature>
<accession>A0A495X028</accession>
<dbReference type="Gene3D" id="3.20.20.60">
    <property type="entry name" value="Phosphoenolpyruvate-binding domains"/>
    <property type="match status" value="1"/>
</dbReference>
<proteinExistence type="inferred from homology"/>
<evidence type="ECO:0000313" key="12">
    <source>
        <dbReference type="Proteomes" id="UP000272729"/>
    </source>
</evidence>
<dbReference type="InterPro" id="IPR000121">
    <property type="entry name" value="PEP_util_C"/>
</dbReference>
<keyword evidence="3" id="KW-0808">Transferase</keyword>
<dbReference type="InterPro" id="IPR040442">
    <property type="entry name" value="Pyrv_kinase-like_dom_sf"/>
</dbReference>
<evidence type="ECO:0000259" key="9">
    <source>
        <dbReference type="Pfam" id="PF00391"/>
    </source>
</evidence>
<dbReference type="Pfam" id="PF02896">
    <property type="entry name" value="PEP-utilizers_C"/>
    <property type="match status" value="1"/>
</dbReference>
<evidence type="ECO:0000259" key="10">
    <source>
        <dbReference type="Pfam" id="PF02896"/>
    </source>
</evidence>
<feature type="domain" description="PEP-utilising enzyme C-terminal" evidence="10">
    <location>
        <begin position="188"/>
        <end position="368"/>
    </location>
</feature>
<evidence type="ECO:0000256" key="1">
    <source>
        <dbReference type="ARBA" id="ARBA00001946"/>
    </source>
</evidence>
<evidence type="ECO:0000256" key="6">
    <source>
        <dbReference type="ARBA" id="ARBA00022777"/>
    </source>
</evidence>
<keyword evidence="8" id="KW-0460">Magnesium</keyword>
<comment type="cofactor">
    <cofactor evidence="1">
        <name>Mg(2+)</name>
        <dbReference type="ChEBI" id="CHEBI:18420"/>
    </cofactor>
</comment>
<keyword evidence="5" id="KW-0547">Nucleotide-binding</keyword>